<keyword evidence="3" id="KW-0862">Zinc</keyword>
<feature type="domain" description="FHA" evidence="4">
    <location>
        <begin position="287"/>
        <end position="336"/>
    </location>
</feature>
<feature type="domain" description="RING-CH-type" evidence="5">
    <location>
        <begin position="164"/>
        <end position="240"/>
    </location>
</feature>
<dbReference type="PROSITE" id="PS50006">
    <property type="entry name" value="FHA_DOMAIN"/>
    <property type="match status" value="1"/>
</dbReference>
<dbReference type="Gene3D" id="3.30.40.10">
    <property type="entry name" value="Zinc/RING finger domain, C3HC4 (zinc finger)"/>
    <property type="match status" value="1"/>
</dbReference>
<dbReference type="PROSITE" id="PS51292">
    <property type="entry name" value="ZF_RING_CH"/>
    <property type="match status" value="1"/>
</dbReference>
<dbReference type="SUPFAM" id="SSF57850">
    <property type="entry name" value="RING/U-box"/>
    <property type="match status" value="1"/>
</dbReference>
<evidence type="ECO:0000259" key="4">
    <source>
        <dbReference type="PROSITE" id="PS50006"/>
    </source>
</evidence>
<evidence type="ECO:0000313" key="6">
    <source>
        <dbReference type="EMBL" id="OMJ79503.1"/>
    </source>
</evidence>
<reference evidence="6 7" key="1">
    <citation type="submission" date="2016-11" db="EMBL/GenBank/DDBJ databases">
        <title>The macronuclear genome of Stentor coeruleus: a giant cell with tiny introns.</title>
        <authorList>
            <person name="Slabodnick M."/>
            <person name="Ruby J.G."/>
            <person name="Reiff S.B."/>
            <person name="Swart E.C."/>
            <person name="Gosai S."/>
            <person name="Prabakaran S."/>
            <person name="Witkowska E."/>
            <person name="Larue G.E."/>
            <person name="Fisher S."/>
            <person name="Freeman R.M."/>
            <person name="Gunawardena J."/>
            <person name="Chu W."/>
            <person name="Stover N.A."/>
            <person name="Gregory B.D."/>
            <person name="Nowacki M."/>
            <person name="Derisi J."/>
            <person name="Roy S.W."/>
            <person name="Marshall W.F."/>
            <person name="Sood P."/>
        </authorList>
    </citation>
    <scope>NUCLEOTIDE SEQUENCE [LARGE SCALE GENOMIC DNA]</scope>
    <source>
        <strain evidence="6">WM001</strain>
    </source>
</reference>
<name>A0A1R2BRR8_9CILI</name>
<dbReference type="Pfam" id="PF00498">
    <property type="entry name" value="FHA"/>
    <property type="match status" value="1"/>
</dbReference>
<accession>A0A1R2BRR8</accession>
<sequence length="412" mass="47487">MSNGNHLEVTSMTWGRDTHGLFDYEAKVLQRHSFKISQSSSIYRIKDDCFISDQNDITGSTGSTGLIKIEPKASEFQVQIISEDHSCKMWLVVKEIKGKKVKGYKLSKGDWLKLGRIRLRVQKICLQPTRNSTNLLPEFFKNYDTELDQDKPHKKSEESKQENNEEEEKNPCRICLSDVSEANDPLICPCNCSGTMKYIHLNCLKEWLKSKFSSKVSEKGMSFHLKDLTCELCKCDFPTVITSGSQKISLLNINFPSKSYIILEEFRPEGDQKQGLHLISLDDEQYGIIGRGHDCDIKISDISVSRKHCKIRLVDSEFYVEDSRSKFGTLAKLKKSFTMRMNYDVTIQINRTVFRLLYKQPWSCKNFCQCFGNNKVLNANVSYLTQSEFNESISEQESVRDVSRQQMEEDNN</sequence>
<dbReference type="PANTHER" id="PTHR46210">
    <property type="entry name" value="FHA DOMAIN-CONTAINING PROTEIN"/>
    <property type="match status" value="1"/>
</dbReference>
<dbReference type="InterPro" id="IPR011016">
    <property type="entry name" value="Znf_RING-CH"/>
</dbReference>
<evidence type="ECO:0008006" key="8">
    <source>
        <dbReference type="Google" id="ProtNLM"/>
    </source>
</evidence>
<protein>
    <recommendedName>
        <fullName evidence="8">RING-CH-type domain-containing protein</fullName>
    </recommendedName>
</protein>
<evidence type="ECO:0000256" key="1">
    <source>
        <dbReference type="ARBA" id="ARBA00022723"/>
    </source>
</evidence>
<dbReference type="CDD" id="cd16495">
    <property type="entry name" value="RING_CH-C4HC3_MARCH"/>
    <property type="match status" value="1"/>
</dbReference>
<dbReference type="InterPro" id="IPR000253">
    <property type="entry name" value="FHA_dom"/>
</dbReference>
<dbReference type="InterPro" id="IPR013083">
    <property type="entry name" value="Znf_RING/FYVE/PHD"/>
</dbReference>
<evidence type="ECO:0000259" key="5">
    <source>
        <dbReference type="PROSITE" id="PS51292"/>
    </source>
</evidence>
<keyword evidence="1" id="KW-0479">Metal-binding</keyword>
<dbReference type="CDD" id="cd00060">
    <property type="entry name" value="FHA"/>
    <property type="match status" value="1"/>
</dbReference>
<gene>
    <name evidence="6" type="ORF">SteCoe_20468</name>
</gene>
<dbReference type="Proteomes" id="UP000187209">
    <property type="component" value="Unassembled WGS sequence"/>
</dbReference>
<dbReference type="Pfam" id="PF12906">
    <property type="entry name" value="RINGv"/>
    <property type="match status" value="1"/>
</dbReference>
<dbReference type="SMART" id="SM00240">
    <property type="entry name" value="FHA"/>
    <property type="match status" value="1"/>
</dbReference>
<dbReference type="GO" id="GO:0008270">
    <property type="term" value="F:zinc ion binding"/>
    <property type="evidence" value="ECO:0007669"/>
    <property type="project" value="UniProtKB-KW"/>
</dbReference>
<dbReference type="SMART" id="SM00744">
    <property type="entry name" value="RINGv"/>
    <property type="match status" value="1"/>
</dbReference>
<dbReference type="AlphaFoldDB" id="A0A1R2BRR8"/>
<dbReference type="PANTHER" id="PTHR46210:SF1">
    <property type="entry name" value="FHA DOMAIN-CONTAINING PROTEIN"/>
    <property type="match status" value="1"/>
</dbReference>
<keyword evidence="7" id="KW-1185">Reference proteome</keyword>
<dbReference type="SUPFAM" id="SSF49879">
    <property type="entry name" value="SMAD/FHA domain"/>
    <property type="match status" value="1"/>
</dbReference>
<keyword evidence="2" id="KW-0863">Zinc-finger</keyword>
<proteinExistence type="predicted"/>
<dbReference type="EMBL" id="MPUH01000468">
    <property type="protein sequence ID" value="OMJ79503.1"/>
    <property type="molecule type" value="Genomic_DNA"/>
</dbReference>
<evidence type="ECO:0000313" key="7">
    <source>
        <dbReference type="Proteomes" id="UP000187209"/>
    </source>
</evidence>
<comment type="caution">
    <text evidence="6">The sequence shown here is derived from an EMBL/GenBank/DDBJ whole genome shotgun (WGS) entry which is preliminary data.</text>
</comment>
<dbReference type="OrthoDB" id="2154780at2759"/>
<evidence type="ECO:0000256" key="3">
    <source>
        <dbReference type="ARBA" id="ARBA00022833"/>
    </source>
</evidence>
<organism evidence="6 7">
    <name type="scientific">Stentor coeruleus</name>
    <dbReference type="NCBI Taxonomy" id="5963"/>
    <lineage>
        <taxon>Eukaryota</taxon>
        <taxon>Sar</taxon>
        <taxon>Alveolata</taxon>
        <taxon>Ciliophora</taxon>
        <taxon>Postciliodesmatophora</taxon>
        <taxon>Heterotrichea</taxon>
        <taxon>Heterotrichida</taxon>
        <taxon>Stentoridae</taxon>
        <taxon>Stentor</taxon>
    </lineage>
</organism>
<dbReference type="Gene3D" id="2.60.200.20">
    <property type="match status" value="1"/>
</dbReference>
<dbReference type="InterPro" id="IPR008984">
    <property type="entry name" value="SMAD_FHA_dom_sf"/>
</dbReference>
<evidence type="ECO:0000256" key="2">
    <source>
        <dbReference type="ARBA" id="ARBA00022771"/>
    </source>
</evidence>